<evidence type="ECO:0000313" key="3">
    <source>
        <dbReference type="EMBL" id="ETN40383.1"/>
    </source>
</evidence>
<organism evidence="3 4">
    <name type="scientific">Cyphellophora europaea (strain CBS 101466)</name>
    <name type="common">Phialophora europaea</name>
    <dbReference type="NCBI Taxonomy" id="1220924"/>
    <lineage>
        <taxon>Eukaryota</taxon>
        <taxon>Fungi</taxon>
        <taxon>Dikarya</taxon>
        <taxon>Ascomycota</taxon>
        <taxon>Pezizomycotina</taxon>
        <taxon>Eurotiomycetes</taxon>
        <taxon>Chaetothyriomycetidae</taxon>
        <taxon>Chaetothyriales</taxon>
        <taxon>Cyphellophoraceae</taxon>
        <taxon>Cyphellophora</taxon>
    </lineage>
</organism>
<dbReference type="InterPro" id="IPR032675">
    <property type="entry name" value="LRR_dom_sf"/>
</dbReference>
<accession>W2RXA6</accession>
<dbReference type="SUPFAM" id="SSF52047">
    <property type="entry name" value="RNI-like"/>
    <property type="match status" value="1"/>
</dbReference>
<dbReference type="HOGENOM" id="CLU_003789_0_0_1"/>
<dbReference type="eggNOG" id="ENOG502RSHR">
    <property type="taxonomic scope" value="Eukaryota"/>
</dbReference>
<dbReference type="Pfam" id="PF25353">
    <property type="entry name" value="PH_2nd_LRR"/>
    <property type="match status" value="1"/>
</dbReference>
<reference evidence="3 4" key="1">
    <citation type="submission" date="2013-03" db="EMBL/GenBank/DDBJ databases">
        <title>The Genome Sequence of Phialophora europaea CBS 101466.</title>
        <authorList>
            <consortium name="The Broad Institute Genomics Platform"/>
            <person name="Cuomo C."/>
            <person name="de Hoog S."/>
            <person name="Gorbushina A."/>
            <person name="Walker B."/>
            <person name="Young S.K."/>
            <person name="Zeng Q."/>
            <person name="Gargeya S."/>
            <person name="Fitzgerald M."/>
            <person name="Haas B."/>
            <person name="Abouelleil A."/>
            <person name="Allen A.W."/>
            <person name="Alvarado L."/>
            <person name="Arachchi H.M."/>
            <person name="Berlin A.M."/>
            <person name="Chapman S.B."/>
            <person name="Gainer-Dewar J."/>
            <person name="Goldberg J."/>
            <person name="Griggs A."/>
            <person name="Gujja S."/>
            <person name="Hansen M."/>
            <person name="Howarth C."/>
            <person name="Imamovic A."/>
            <person name="Ireland A."/>
            <person name="Larimer J."/>
            <person name="McCowan C."/>
            <person name="Murphy C."/>
            <person name="Pearson M."/>
            <person name="Poon T.W."/>
            <person name="Priest M."/>
            <person name="Roberts A."/>
            <person name="Saif S."/>
            <person name="Shea T."/>
            <person name="Sisk P."/>
            <person name="Sykes S."/>
            <person name="Wortman J."/>
            <person name="Nusbaum C."/>
            <person name="Birren B."/>
        </authorList>
    </citation>
    <scope>NUCLEOTIDE SEQUENCE [LARGE SCALE GENOMIC DNA]</scope>
    <source>
        <strain evidence="3 4">CBS 101466</strain>
    </source>
</reference>
<dbReference type="InterPro" id="IPR052394">
    <property type="entry name" value="LRR-containing"/>
</dbReference>
<sequence length="1109" mass="124861">MADKRRRRSLSMFRQKHETTARPNTPTNLSHSVTLDNVSVSPTGNAESSSPKSRPRTLQKQNRGSVFGSLRSLHSLDGDEKAALTRSDSKSSSLHEDPDMPKRGLFGNTVLHHGEIQAAAGNVFRKKSHYVVLTESHLIRFRTQGKAAEMFPSIPATITRTASRMSVSSYTEMQLAAYQDIASGIPLDQVVAVYKLDDGRPFFTVEVAYLDERGKKSSAMQMHFGEPRDAEQWTQRIREAARKVAAKSDTSFSRSTLEYVARMLERDRDYDPEHFRVFKVVQRAGPKSVSRSSAEDLTKLTSTVCYLAIGLHKVHLVPCPRSSARSSTPYFGELETVQSFGITTLSSIKSQAEEDAFQLTFKSPLRPPHSASLASANAADIVLWLRYAAEHLRPEWLRQPFIFDVPAALEDQVQSPPTIVEDYNCFDRTLMAYCAGYDVDSSRICYSVDHKCEDAPRFLLLPSIDGGPYTTLELLAVFKALRYNESFASISFANVNLCSLRYLYDVYATDFDSVCSRSGSPVNLVGHHELPVLCQEIRALAMKSRKLRRLDFSTAFPTLNEGEEEADSCCVPEALVPLCKRGLTNVDWIVLNGVRLADSDINFLVDAASERTCHLRALEVGECCLSVHDADVLLSTLALQANTMEVMNISGVQGRFSAEMFQRQIGAFRYIRRLDLSRVHKNHGPEPLIPPETLMTWRLEALYLSQTTLNQQTVDSLAAYLACPRSEILRELHLNQCQLTGRDLSIFFRSMTREPGQAREMHIDASENRLKQGMSNLSKSIANGQGPTSLTMRMMDFEKEHYFRELIQAVTMNTTLRSLDISKASLPYDASTETCEALQYMFATNRTLEELDISGEHAHLDATRFGIGLNIALRGLEKNRTLKLLRIEHQSLGMQGANTLAEVIERNKTLLEIHCDYNDLNLQSFTVLVNALEKNRMLQYLPAMDGDRAKSMEKVRREIEMVDRAESPKPTHRGASSIKRMTMVGALAGRRDSHKRVASSSSSASFTDQDITIAVTALEDKWNAQTARLQHYLYRNYCLANGFPWQEDTPRMPAADMRPETASSLQKVFDKVMLNNRTPTQERDAFFDARDEKTLERETESAIFELRKK</sequence>
<dbReference type="STRING" id="1220924.W2RXA6"/>
<feature type="compositionally biased region" description="Basic and acidic residues" evidence="1">
    <location>
        <begin position="74"/>
        <end position="102"/>
    </location>
</feature>
<feature type="region of interest" description="Disordered" evidence="1">
    <location>
        <begin position="1"/>
        <end position="106"/>
    </location>
</feature>
<dbReference type="VEuPathDB" id="FungiDB:HMPREF1541_04660"/>
<dbReference type="InterPro" id="IPR057334">
    <property type="entry name" value="PH_2nd_LRR"/>
</dbReference>
<dbReference type="Proteomes" id="UP000030752">
    <property type="component" value="Unassembled WGS sequence"/>
</dbReference>
<evidence type="ECO:0000259" key="2">
    <source>
        <dbReference type="Pfam" id="PF25353"/>
    </source>
</evidence>
<dbReference type="AlphaFoldDB" id="W2RXA6"/>
<dbReference type="RefSeq" id="XP_008717226.1">
    <property type="nucleotide sequence ID" value="XM_008719004.1"/>
</dbReference>
<dbReference type="PANTHER" id="PTHR24114">
    <property type="entry name" value="LEUCINE RICH REPEAT FAMILY PROTEIN"/>
    <property type="match status" value="1"/>
</dbReference>
<protein>
    <recommendedName>
        <fullName evidence="2">LRR-containing protein second PH domain-containing protein</fullName>
    </recommendedName>
</protein>
<dbReference type="EMBL" id="KB822720">
    <property type="protein sequence ID" value="ETN40383.1"/>
    <property type="molecule type" value="Genomic_DNA"/>
</dbReference>
<dbReference type="GeneID" id="19971999"/>
<feature type="domain" description="LRR-containing protein second PH" evidence="2">
    <location>
        <begin position="256"/>
        <end position="418"/>
    </location>
</feature>
<dbReference type="Gene3D" id="3.80.10.10">
    <property type="entry name" value="Ribonuclease Inhibitor"/>
    <property type="match status" value="1"/>
</dbReference>
<dbReference type="OrthoDB" id="120976at2759"/>
<keyword evidence="4" id="KW-1185">Reference proteome</keyword>
<dbReference type="InParanoid" id="W2RXA6"/>
<evidence type="ECO:0000256" key="1">
    <source>
        <dbReference type="SAM" id="MobiDB-lite"/>
    </source>
</evidence>
<feature type="compositionally biased region" description="Polar residues" evidence="1">
    <location>
        <begin position="21"/>
        <end position="64"/>
    </location>
</feature>
<proteinExistence type="predicted"/>
<name>W2RXA6_CYPE1</name>
<evidence type="ECO:0000313" key="4">
    <source>
        <dbReference type="Proteomes" id="UP000030752"/>
    </source>
</evidence>
<gene>
    <name evidence="3" type="ORF">HMPREF1541_04660</name>
</gene>
<dbReference type="PANTHER" id="PTHR24114:SF50">
    <property type="entry name" value="RNI-LIKE PROTEIN"/>
    <property type="match status" value="1"/>
</dbReference>